<evidence type="ECO:0000256" key="1">
    <source>
        <dbReference type="ARBA" id="ARBA00023284"/>
    </source>
</evidence>
<evidence type="ECO:0000313" key="4">
    <source>
        <dbReference type="Proteomes" id="UP000011650"/>
    </source>
</evidence>
<keyword evidence="4" id="KW-1185">Reference proteome</keyword>
<dbReference type="SUPFAM" id="SSF52833">
    <property type="entry name" value="Thioredoxin-like"/>
    <property type="match status" value="1"/>
</dbReference>
<dbReference type="AlphaFoldDB" id="M0NNH1"/>
<dbReference type="InterPro" id="IPR050455">
    <property type="entry name" value="Tpx_Peroxidase_subfamily"/>
</dbReference>
<dbReference type="PANTHER" id="PTHR43110">
    <property type="entry name" value="THIOL PEROXIDASE"/>
    <property type="match status" value="1"/>
</dbReference>
<protein>
    <submittedName>
        <fullName evidence="3">Peroxiredoxin</fullName>
    </submittedName>
</protein>
<dbReference type="PATRIC" id="fig|1227482.3.peg.2702"/>
<dbReference type="Pfam" id="PF00578">
    <property type="entry name" value="AhpC-TSA"/>
    <property type="match status" value="1"/>
</dbReference>
<dbReference type="InterPro" id="IPR036249">
    <property type="entry name" value="Thioredoxin-like_sf"/>
</dbReference>
<dbReference type="PANTHER" id="PTHR43110:SF1">
    <property type="entry name" value="THIOL PEROXIDASE"/>
    <property type="match status" value="1"/>
</dbReference>
<dbReference type="InterPro" id="IPR013766">
    <property type="entry name" value="Thioredoxin_domain"/>
</dbReference>
<evidence type="ECO:0000259" key="2">
    <source>
        <dbReference type="PROSITE" id="PS51352"/>
    </source>
</evidence>
<dbReference type="GO" id="GO:0016491">
    <property type="term" value="F:oxidoreductase activity"/>
    <property type="evidence" value="ECO:0007669"/>
    <property type="project" value="InterPro"/>
</dbReference>
<dbReference type="RefSeq" id="WP_008007381.1">
    <property type="nucleotide sequence ID" value="NZ_AOJG01000038.1"/>
</dbReference>
<dbReference type="EMBL" id="AOJG01000038">
    <property type="protein sequence ID" value="EMA58200.1"/>
    <property type="molecule type" value="Genomic_DNA"/>
</dbReference>
<dbReference type="InterPro" id="IPR000866">
    <property type="entry name" value="AhpC/TSA"/>
</dbReference>
<evidence type="ECO:0000313" key="3">
    <source>
        <dbReference type="EMBL" id="EMA58200.1"/>
    </source>
</evidence>
<proteinExistence type="predicted"/>
<dbReference type="Gene3D" id="3.40.30.10">
    <property type="entry name" value="Glutaredoxin"/>
    <property type="match status" value="1"/>
</dbReference>
<organism evidence="3 4">
    <name type="scientific">Halorubrum lipolyticum DSM 21995</name>
    <dbReference type="NCBI Taxonomy" id="1227482"/>
    <lineage>
        <taxon>Archaea</taxon>
        <taxon>Methanobacteriati</taxon>
        <taxon>Methanobacteriota</taxon>
        <taxon>Stenosarchaea group</taxon>
        <taxon>Halobacteria</taxon>
        <taxon>Halobacteriales</taxon>
        <taxon>Haloferacaceae</taxon>
        <taxon>Halorubrum</taxon>
    </lineage>
</organism>
<dbReference type="Proteomes" id="UP000011650">
    <property type="component" value="Unassembled WGS sequence"/>
</dbReference>
<feature type="domain" description="Thioredoxin" evidence="2">
    <location>
        <begin position="4"/>
        <end position="158"/>
    </location>
</feature>
<dbReference type="GO" id="GO:0016209">
    <property type="term" value="F:antioxidant activity"/>
    <property type="evidence" value="ECO:0007669"/>
    <property type="project" value="InterPro"/>
</dbReference>
<reference evidence="3 4" key="1">
    <citation type="journal article" date="2014" name="PLoS Genet.">
        <title>Phylogenetically driven sequencing of extremely halophilic archaea reveals strategies for static and dynamic osmo-response.</title>
        <authorList>
            <person name="Becker E.A."/>
            <person name="Seitzer P.M."/>
            <person name="Tritt A."/>
            <person name="Larsen D."/>
            <person name="Krusor M."/>
            <person name="Yao A.I."/>
            <person name="Wu D."/>
            <person name="Madern D."/>
            <person name="Eisen J.A."/>
            <person name="Darling A.E."/>
            <person name="Facciotti M.T."/>
        </authorList>
    </citation>
    <scope>NUCLEOTIDE SEQUENCE [LARGE SCALE GENOMIC DNA]</scope>
    <source>
        <strain evidence="3 4">DSM 21995</strain>
    </source>
</reference>
<comment type="caution">
    <text evidence="3">The sequence shown here is derived from an EMBL/GenBank/DDBJ whole genome shotgun (WGS) entry which is preliminary data.</text>
</comment>
<accession>M0NNH1</accession>
<gene>
    <name evidence="3" type="ORF">C469_13360</name>
</gene>
<dbReference type="PROSITE" id="PS51352">
    <property type="entry name" value="THIOREDOXIN_2"/>
    <property type="match status" value="1"/>
</dbReference>
<name>M0NNH1_9EURY</name>
<keyword evidence="1" id="KW-0676">Redox-active center</keyword>
<sequence length="173" mass="18930">MYLLQIGQTAPTFELPGAGGGRIDTHGLAEYTDSGWAVVVVFYPFDFHPVCTTQMCTLRDSEALSLRENTVVLGISTDGVYSHRAFAQKPRIDFPLLSDSDGRVAEAYGVRADEIDDHRGVARSAVFVVDPDRTVQYAWRSEETADEPDLAAVERAAGCHGDECELPDGKSYL</sequence>